<comment type="caution">
    <text evidence="2">The sequence shown here is derived from an EMBL/GenBank/DDBJ whole genome shotgun (WGS) entry which is preliminary data.</text>
</comment>
<keyword evidence="3" id="KW-1185">Reference proteome</keyword>
<dbReference type="RefSeq" id="WP_182543368.1">
    <property type="nucleotide sequence ID" value="NZ_JACGWZ010000001.1"/>
</dbReference>
<name>A0A839DVF5_9PSEU</name>
<proteinExistence type="predicted"/>
<evidence type="ECO:0000256" key="1">
    <source>
        <dbReference type="SAM" id="MobiDB-lite"/>
    </source>
</evidence>
<dbReference type="EMBL" id="JACGWZ010000001">
    <property type="protein sequence ID" value="MBA8824236.1"/>
    <property type="molecule type" value="Genomic_DNA"/>
</dbReference>
<feature type="region of interest" description="Disordered" evidence="1">
    <location>
        <begin position="1"/>
        <end position="28"/>
    </location>
</feature>
<protein>
    <submittedName>
        <fullName evidence="2">Uncharacterized protein</fullName>
    </submittedName>
</protein>
<evidence type="ECO:0000313" key="2">
    <source>
        <dbReference type="EMBL" id="MBA8824236.1"/>
    </source>
</evidence>
<gene>
    <name evidence="2" type="ORF">FHX42_001565</name>
</gene>
<accession>A0A839DVF5</accession>
<dbReference type="Proteomes" id="UP000569329">
    <property type="component" value="Unassembled WGS sequence"/>
</dbReference>
<evidence type="ECO:0000313" key="3">
    <source>
        <dbReference type="Proteomes" id="UP000569329"/>
    </source>
</evidence>
<dbReference type="AlphaFoldDB" id="A0A839DVF5"/>
<organism evidence="2 3">
    <name type="scientific">Halosaccharopolyspora lacisalsi</name>
    <dbReference type="NCBI Taxonomy" id="1000566"/>
    <lineage>
        <taxon>Bacteria</taxon>
        <taxon>Bacillati</taxon>
        <taxon>Actinomycetota</taxon>
        <taxon>Actinomycetes</taxon>
        <taxon>Pseudonocardiales</taxon>
        <taxon>Pseudonocardiaceae</taxon>
        <taxon>Halosaccharopolyspora</taxon>
    </lineage>
</organism>
<sequence>METPDGSTAFRIGTSGDPRGELPRGNAQQAVRGDAVFNAPQQFVSNLGEDVSFTPDPVLQSLRRSYSAPNACSPTSSTTGDRACYLSISWPAASGATPGRENGVTDHAP</sequence>
<reference evidence="2 3" key="1">
    <citation type="submission" date="2020-07" db="EMBL/GenBank/DDBJ databases">
        <title>Sequencing the genomes of 1000 actinobacteria strains.</title>
        <authorList>
            <person name="Klenk H.-P."/>
        </authorList>
    </citation>
    <scope>NUCLEOTIDE SEQUENCE [LARGE SCALE GENOMIC DNA]</scope>
    <source>
        <strain evidence="2 3">DSM 45975</strain>
    </source>
</reference>